<dbReference type="RefSeq" id="XP_031022240.1">
    <property type="nucleotide sequence ID" value="XM_031171791.1"/>
</dbReference>
<organism evidence="3 4">
    <name type="scientific">Synchytrium microbalum</name>
    <dbReference type="NCBI Taxonomy" id="1806994"/>
    <lineage>
        <taxon>Eukaryota</taxon>
        <taxon>Fungi</taxon>
        <taxon>Fungi incertae sedis</taxon>
        <taxon>Chytridiomycota</taxon>
        <taxon>Chytridiomycota incertae sedis</taxon>
        <taxon>Chytridiomycetes</taxon>
        <taxon>Synchytriales</taxon>
        <taxon>Synchytriaceae</taxon>
        <taxon>Synchytrium</taxon>
    </lineage>
</organism>
<dbReference type="Proteomes" id="UP000319731">
    <property type="component" value="Unassembled WGS sequence"/>
</dbReference>
<dbReference type="PANTHER" id="PTHR42977:SF3">
    <property type="entry name" value="AB HYDROLASE-1 DOMAIN-CONTAINING PROTEIN"/>
    <property type="match status" value="1"/>
</dbReference>
<dbReference type="AlphaFoldDB" id="A0A507BXU5"/>
<sequence length="356" mass="39778">MYSLPNAALKAVRTPEERFTNLPDYNYKPHYIQYGHLRMSYIDEQSPIFDLNSGELVYGASESEVSTEIYLCLHGQPTWGYLYRKMVPVFLASRGRRKTGGVKKLVRRRVIVPDLIGFGRSDKPLEASEYTFELHRDSILCLITRLDLKNITLVCQDWGGIIGLTIPMDMPTRFNRILAMNTCLPLAARIRPGFPIWRQWCNDRPDMIVSEILSDPHSPLGLGNANLSQAEKDAYDAPFPDITYKAGARAFPNLVPEKGVKNGPPEGLRAREWLGSPEAAYLKVFLAIGHQDPCIGSMVMRATASLFSSGCAILDLPEAGHFVQEWGQTVAAKALDYFEAVSNIDVLPPKSKSSKL</sequence>
<dbReference type="InterPro" id="IPR051340">
    <property type="entry name" value="Haloalkane_dehalogenase"/>
</dbReference>
<accession>A0A507BXU5</accession>
<dbReference type="GO" id="GO:0004301">
    <property type="term" value="F:epoxide hydrolase activity"/>
    <property type="evidence" value="ECO:0007669"/>
    <property type="project" value="TreeGrafter"/>
</dbReference>
<protein>
    <recommendedName>
        <fullName evidence="2">AB hydrolase-1 domain-containing protein</fullName>
    </recommendedName>
</protein>
<evidence type="ECO:0000313" key="3">
    <source>
        <dbReference type="EMBL" id="TPX30614.1"/>
    </source>
</evidence>
<dbReference type="PRINTS" id="PR00111">
    <property type="entry name" value="ABHYDROLASE"/>
</dbReference>
<comment type="caution">
    <text evidence="3">The sequence shown here is derived from an EMBL/GenBank/DDBJ whole genome shotgun (WGS) entry which is preliminary data.</text>
</comment>
<keyword evidence="4" id="KW-1185">Reference proteome</keyword>
<dbReference type="OrthoDB" id="408373at2759"/>
<dbReference type="EMBL" id="QEAO01000062">
    <property type="protein sequence ID" value="TPX30614.1"/>
    <property type="molecule type" value="Genomic_DNA"/>
</dbReference>
<dbReference type="InterPro" id="IPR000073">
    <property type="entry name" value="AB_hydrolase_1"/>
</dbReference>
<evidence type="ECO:0000259" key="2">
    <source>
        <dbReference type="Pfam" id="PF00561"/>
    </source>
</evidence>
<feature type="domain" description="AB hydrolase-1" evidence="2">
    <location>
        <begin position="71"/>
        <end position="327"/>
    </location>
</feature>
<dbReference type="Pfam" id="PF00561">
    <property type="entry name" value="Abhydrolase_1"/>
    <property type="match status" value="1"/>
</dbReference>
<reference evidence="3 4" key="1">
    <citation type="journal article" date="2019" name="Sci. Rep.">
        <title>Comparative genomics of chytrid fungi reveal insights into the obligate biotrophic and pathogenic lifestyle of Synchytrium endobioticum.</title>
        <authorList>
            <person name="van de Vossenberg B.T.L.H."/>
            <person name="Warris S."/>
            <person name="Nguyen H.D.T."/>
            <person name="van Gent-Pelzer M.P.E."/>
            <person name="Joly D.L."/>
            <person name="van de Geest H.C."/>
            <person name="Bonants P.J.M."/>
            <person name="Smith D.S."/>
            <person name="Levesque C.A."/>
            <person name="van der Lee T.A.J."/>
        </authorList>
    </citation>
    <scope>NUCLEOTIDE SEQUENCE [LARGE SCALE GENOMIC DNA]</scope>
    <source>
        <strain evidence="3 4">JEL517</strain>
    </source>
</reference>
<dbReference type="Gene3D" id="3.40.50.1820">
    <property type="entry name" value="alpha/beta hydrolase"/>
    <property type="match status" value="1"/>
</dbReference>
<dbReference type="PANTHER" id="PTHR42977">
    <property type="entry name" value="HYDROLASE-RELATED"/>
    <property type="match status" value="1"/>
</dbReference>
<dbReference type="SUPFAM" id="SSF53474">
    <property type="entry name" value="alpha/beta-Hydrolases"/>
    <property type="match status" value="1"/>
</dbReference>
<dbReference type="STRING" id="1806994.A0A507BXU5"/>
<evidence type="ECO:0000313" key="4">
    <source>
        <dbReference type="Proteomes" id="UP000319731"/>
    </source>
</evidence>
<proteinExistence type="predicted"/>
<dbReference type="GeneID" id="42007088"/>
<gene>
    <name evidence="3" type="ORF">SmJEL517_g05865</name>
</gene>
<keyword evidence="1" id="KW-0378">Hydrolase</keyword>
<evidence type="ECO:0000256" key="1">
    <source>
        <dbReference type="ARBA" id="ARBA00022801"/>
    </source>
</evidence>
<dbReference type="InterPro" id="IPR029058">
    <property type="entry name" value="AB_hydrolase_fold"/>
</dbReference>
<name>A0A507BXU5_9FUNG</name>